<dbReference type="PROSITE" id="PS50043">
    <property type="entry name" value="HTH_LUXR_2"/>
    <property type="match status" value="1"/>
</dbReference>
<name>A0ABR8KU39_9SPHN</name>
<comment type="caution">
    <text evidence="2">The sequence shown here is derived from an EMBL/GenBank/DDBJ whole genome shotgun (WGS) entry which is preliminary data.</text>
</comment>
<keyword evidence="3" id="KW-1185">Reference proteome</keyword>
<dbReference type="RefSeq" id="WP_190787172.1">
    <property type="nucleotide sequence ID" value="NZ_JACXLC010000001.1"/>
</dbReference>
<gene>
    <name evidence="2" type="ORF">IB285_05180</name>
</gene>
<dbReference type="EMBL" id="JACXLC010000001">
    <property type="protein sequence ID" value="MBD2841651.1"/>
    <property type="molecule type" value="Genomic_DNA"/>
</dbReference>
<dbReference type="Pfam" id="PF00196">
    <property type="entry name" value="GerE"/>
    <property type="match status" value="1"/>
</dbReference>
<proteinExistence type="predicted"/>
<dbReference type="InterPro" id="IPR000792">
    <property type="entry name" value="Tscrpt_reg_LuxR_C"/>
</dbReference>
<dbReference type="Pfam" id="PF13211">
    <property type="entry name" value="DUF4019"/>
    <property type="match status" value="1"/>
</dbReference>
<reference evidence="2 3" key="1">
    <citation type="submission" date="2020-09" db="EMBL/GenBank/DDBJ databases">
        <authorList>
            <person name="Yoon J.-W."/>
        </authorList>
    </citation>
    <scope>NUCLEOTIDE SEQUENCE [LARGE SCALE GENOMIC DNA]</scope>
    <source>
        <strain evidence="2 3">KMU-140</strain>
    </source>
</reference>
<dbReference type="SMART" id="SM00421">
    <property type="entry name" value="HTH_LUXR"/>
    <property type="match status" value="1"/>
</dbReference>
<dbReference type="Gene3D" id="1.10.10.10">
    <property type="entry name" value="Winged helix-like DNA-binding domain superfamily/Winged helix DNA-binding domain"/>
    <property type="match status" value="1"/>
</dbReference>
<feature type="domain" description="HTH luxR-type" evidence="1">
    <location>
        <begin position="1"/>
        <end position="66"/>
    </location>
</feature>
<dbReference type="InterPro" id="IPR036388">
    <property type="entry name" value="WH-like_DNA-bd_sf"/>
</dbReference>
<evidence type="ECO:0000259" key="1">
    <source>
        <dbReference type="PROSITE" id="PS50043"/>
    </source>
</evidence>
<organism evidence="2 3">
    <name type="scientific">Erythrobacter rubeus</name>
    <dbReference type="NCBI Taxonomy" id="2760803"/>
    <lineage>
        <taxon>Bacteria</taxon>
        <taxon>Pseudomonadati</taxon>
        <taxon>Pseudomonadota</taxon>
        <taxon>Alphaproteobacteria</taxon>
        <taxon>Sphingomonadales</taxon>
        <taxon>Erythrobacteraceae</taxon>
        <taxon>Erythrobacter/Porphyrobacter group</taxon>
        <taxon>Erythrobacter</taxon>
    </lineage>
</organism>
<evidence type="ECO:0000313" key="3">
    <source>
        <dbReference type="Proteomes" id="UP000635384"/>
    </source>
</evidence>
<dbReference type="CDD" id="cd06170">
    <property type="entry name" value="LuxR_C_like"/>
    <property type="match status" value="1"/>
</dbReference>
<dbReference type="InterPro" id="IPR016032">
    <property type="entry name" value="Sig_transdc_resp-reg_C-effctor"/>
</dbReference>
<dbReference type="Proteomes" id="UP000635384">
    <property type="component" value="Unassembled WGS sequence"/>
</dbReference>
<sequence>MPEPANQLTEKEKDALRLLLAGYDAKSGARELDISVHTLNDRLRSARRKLGVTSGKEAARILADADQKTPQNLVRKPLGVWESEENQDDLNAADRSQGELFHLATRRKGILIMSITLALSLAALAVVPSQAPSSSEAVSAPARPSASELQARRWLGLVDFGKFDESYQEAGQTFRDQYALERYKFGLTLVMNKGKVKNRSLATVTRTDEFKGRDGTAFEIVTFDSVFEHANRQTERVVLEKVGSQWKVADYEIVPQDGDEQGNVGRALRAPGPVL</sequence>
<dbReference type="SUPFAM" id="SSF46894">
    <property type="entry name" value="C-terminal effector domain of the bipartite response regulators"/>
    <property type="match status" value="1"/>
</dbReference>
<protein>
    <submittedName>
        <fullName evidence="2">DUF4019 domain-containing protein</fullName>
    </submittedName>
</protein>
<evidence type="ECO:0000313" key="2">
    <source>
        <dbReference type="EMBL" id="MBD2841651.1"/>
    </source>
</evidence>
<accession>A0ABR8KU39</accession>
<dbReference type="InterPro" id="IPR025091">
    <property type="entry name" value="DUF4019"/>
</dbReference>